<evidence type="ECO:0000256" key="1">
    <source>
        <dbReference type="ARBA" id="ARBA00004141"/>
    </source>
</evidence>
<keyword evidence="2 6" id="KW-0812">Transmembrane</keyword>
<evidence type="ECO:0000256" key="2">
    <source>
        <dbReference type="ARBA" id="ARBA00022692"/>
    </source>
</evidence>
<evidence type="ECO:0000256" key="3">
    <source>
        <dbReference type="ARBA" id="ARBA00022989"/>
    </source>
</evidence>
<feature type="compositionally biased region" description="Low complexity" evidence="5">
    <location>
        <begin position="41"/>
        <end position="101"/>
    </location>
</feature>
<dbReference type="RefSeq" id="WP_121672744.1">
    <property type="nucleotide sequence ID" value="NZ_BMXM01000001.1"/>
</dbReference>
<reference evidence="7 8" key="1">
    <citation type="submission" date="2018-10" db="EMBL/GenBank/DDBJ databases">
        <authorList>
            <person name="Li J."/>
        </authorList>
    </citation>
    <scope>NUCLEOTIDE SEQUENCE [LARGE SCALE GENOMIC DNA]</scope>
    <source>
        <strain evidence="7 8">CCTCC AB209002</strain>
    </source>
</reference>
<feature type="transmembrane region" description="Helical" evidence="6">
    <location>
        <begin position="118"/>
        <end position="143"/>
    </location>
</feature>
<evidence type="ECO:0000313" key="8">
    <source>
        <dbReference type="Proteomes" id="UP000270299"/>
    </source>
</evidence>
<gene>
    <name evidence="7" type="ORF">D9V29_07685</name>
</gene>
<dbReference type="Pfam" id="PF09685">
    <property type="entry name" value="MamF_MmsF"/>
    <property type="match status" value="1"/>
</dbReference>
<comment type="caution">
    <text evidence="7">The sequence shown here is derived from an EMBL/GenBank/DDBJ whole genome shotgun (WGS) entry which is preliminary data.</text>
</comment>
<keyword evidence="4 6" id="KW-0472">Membrane</keyword>
<feature type="transmembrane region" description="Helical" evidence="6">
    <location>
        <begin position="164"/>
        <end position="184"/>
    </location>
</feature>
<proteinExistence type="predicted"/>
<evidence type="ECO:0000256" key="6">
    <source>
        <dbReference type="SAM" id="Phobius"/>
    </source>
</evidence>
<feature type="region of interest" description="Disordered" evidence="5">
    <location>
        <begin position="1"/>
        <end position="101"/>
    </location>
</feature>
<dbReference type="Proteomes" id="UP000270299">
    <property type="component" value="Unassembled WGS sequence"/>
</dbReference>
<sequence>MTDPNAQPPVDPNEQQPQAPQGPASPPPPYGGQQPQPPYGQQPYGQQPPAGAPNYGQQPPAGAPNYGQQQGYGQQPPAGYGQQGYGQQPPQQYAYQGQPGAAPLTQAEDKQWASFAHFGGALGAFLGAGTAGWIAPLIIFLVYKDRGPFTRQEAKEALNFQLTVTILVVALYILGAILTLVVIGLFLFPLAGIVGILGIIFGIIGGVKVNNGQAYRYPFAFRMVK</sequence>
<evidence type="ECO:0000313" key="7">
    <source>
        <dbReference type="EMBL" id="RLP71724.1"/>
    </source>
</evidence>
<accession>A0A3L6ZV07</accession>
<name>A0A3L6ZV07_9MICO</name>
<dbReference type="OrthoDB" id="9808930at2"/>
<keyword evidence="8" id="KW-1185">Reference proteome</keyword>
<dbReference type="AlphaFoldDB" id="A0A3L6ZV07"/>
<feature type="compositionally biased region" description="Pro residues" evidence="5">
    <location>
        <begin position="23"/>
        <end position="40"/>
    </location>
</feature>
<organism evidence="7 8">
    <name type="scientific">Mycetocola manganoxydans</name>
    <dbReference type="NCBI Taxonomy" id="699879"/>
    <lineage>
        <taxon>Bacteria</taxon>
        <taxon>Bacillati</taxon>
        <taxon>Actinomycetota</taxon>
        <taxon>Actinomycetes</taxon>
        <taxon>Micrococcales</taxon>
        <taxon>Microbacteriaceae</taxon>
        <taxon>Mycetocola</taxon>
    </lineage>
</organism>
<evidence type="ECO:0000256" key="5">
    <source>
        <dbReference type="SAM" id="MobiDB-lite"/>
    </source>
</evidence>
<evidence type="ECO:0000256" key="4">
    <source>
        <dbReference type="ARBA" id="ARBA00023136"/>
    </source>
</evidence>
<keyword evidence="3 6" id="KW-1133">Transmembrane helix</keyword>
<dbReference type="EMBL" id="RCUV01000007">
    <property type="protein sequence ID" value="RLP71724.1"/>
    <property type="molecule type" value="Genomic_DNA"/>
</dbReference>
<protein>
    <submittedName>
        <fullName evidence="7">DUF4870 domain-containing protein</fullName>
    </submittedName>
</protein>
<comment type="subcellular location">
    <subcellularLocation>
        <location evidence="1">Membrane</location>
        <topology evidence="1">Multi-pass membrane protein</topology>
    </subcellularLocation>
</comment>
<dbReference type="InterPro" id="IPR019109">
    <property type="entry name" value="MamF_MmsF"/>
</dbReference>
<feature type="compositionally biased region" description="Pro residues" evidence="5">
    <location>
        <begin position="1"/>
        <end position="11"/>
    </location>
</feature>
<feature type="transmembrane region" description="Helical" evidence="6">
    <location>
        <begin position="190"/>
        <end position="207"/>
    </location>
</feature>